<dbReference type="Pfam" id="PF00533">
    <property type="entry name" value="BRCT"/>
    <property type="match status" value="1"/>
</dbReference>
<name>A0A914XIW8_9BILA</name>
<keyword evidence="3" id="KW-1185">Reference proteome</keyword>
<dbReference type="CDD" id="cd17710">
    <property type="entry name" value="BRCT_PAXIP1_rpt2"/>
    <property type="match status" value="1"/>
</dbReference>
<accession>A0A914XIW8</accession>
<organism evidence="3 4">
    <name type="scientific">Plectus sambesii</name>
    <dbReference type="NCBI Taxonomy" id="2011161"/>
    <lineage>
        <taxon>Eukaryota</taxon>
        <taxon>Metazoa</taxon>
        <taxon>Ecdysozoa</taxon>
        <taxon>Nematoda</taxon>
        <taxon>Chromadorea</taxon>
        <taxon>Plectida</taxon>
        <taxon>Plectina</taxon>
        <taxon>Plectoidea</taxon>
        <taxon>Plectidae</taxon>
        <taxon>Plectus</taxon>
    </lineage>
</organism>
<reference evidence="4" key="1">
    <citation type="submission" date="2022-11" db="UniProtKB">
        <authorList>
            <consortium name="WormBaseParasite"/>
        </authorList>
    </citation>
    <scope>IDENTIFICATION</scope>
</reference>
<feature type="region of interest" description="Disordered" evidence="1">
    <location>
        <begin position="217"/>
        <end position="280"/>
    </location>
</feature>
<dbReference type="InterPro" id="IPR001357">
    <property type="entry name" value="BRCT_dom"/>
</dbReference>
<evidence type="ECO:0000256" key="1">
    <source>
        <dbReference type="SAM" id="MobiDB-lite"/>
    </source>
</evidence>
<feature type="domain" description="BRCT" evidence="2">
    <location>
        <begin position="3"/>
        <end position="95"/>
    </location>
</feature>
<proteinExistence type="predicted"/>
<dbReference type="SMART" id="SM00292">
    <property type="entry name" value="BRCT"/>
    <property type="match status" value="2"/>
</dbReference>
<feature type="compositionally biased region" description="Low complexity" evidence="1">
    <location>
        <begin position="217"/>
        <end position="249"/>
    </location>
</feature>
<dbReference type="Pfam" id="PF12738">
    <property type="entry name" value="PTCB-BRCT"/>
    <property type="match status" value="1"/>
</dbReference>
<dbReference type="Gene3D" id="3.40.50.10190">
    <property type="entry name" value="BRCT domain"/>
    <property type="match status" value="2"/>
</dbReference>
<sequence length="280" mass="30554">MAVPSNLFQDVQAYLVPSTLDQAAFEETSRLLSSNGARLHNFITEGINLVVADQGNAPEVVEARETFRVQHVVTTQWVRVCVQLGCTVNPRPFAPERRQIFAGITMAMTQLPPLDLHRLWALAVAHGAKCERVLTKKTTHLICGSCIGKKFEVAVNSGLKRIVSPNWLVDSVLKLTIQDESRYPPVASTARPVTLPTTTDAQAIHDLAASLKHEASQLGLRPQQAGQPQQHVPQLPPGAQAPGAFGQHAQHQRPPPLPPVHPAAVQHPNSPLEPLDPHRF</sequence>
<dbReference type="PANTHER" id="PTHR47667:SF1">
    <property type="entry name" value="REGULATOR OF TY1 TRANSPOSITION PROTEIN 107"/>
    <property type="match status" value="1"/>
</dbReference>
<evidence type="ECO:0000313" key="3">
    <source>
        <dbReference type="Proteomes" id="UP000887566"/>
    </source>
</evidence>
<dbReference type="Proteomes" id="UP000887566">
    <property type="component" value="Unplaced"/>
</dbReference>
<dbReference type="InterPro" id="IPR053036">
    <property type="entry name" value="CellCycle_DNARepair_Reg"/>
</dbReference>
<dbReference type="PROSITE" id="PS50172">
    <property type="entry name" value="BRCT"/>
    <property type="match status" value="2"/>
</dbReference>
<evidence type="ECO:0000259" key="2">
    <source>
        <dbReference type="PROSITE" id="PS50172"/>
    </source>
</evidence>
<protein>
    <submittedName>
        <fullName evidence="4">BRCT domain-containing protein</fullName>
    </submittedName>
</protein>
<dbReference type="SUPFAM" id="SSF52113">
    <property type="entry name" value="BRCT domain"/>
    <property type="match status" value="2"/>
</dbReference>
<dbReference type="InterPro" id="IPR036420">
    <property type="entry name" value="BRCT_dom_sf"/>
</dbReference>
<evidence type="ECO:0000313" key="4">
    <source>
        <dbReference type="WBParaSite" id="PSAMB.scaffold8925size5594.g31925.t1"/>
    </source>
</evidence>
<dbReference type="AlphaFoldDB" id="A0A914XIW8"/>
<dbReference type="WBParaSite" id="PSAMB.scaffold8925size5594.g31925.t1">
    <property type="protein sequence ID" value="PSAMB.scaffold8925size5594.g31925.t1"/>
    <property type="gene ID" value="PSAMB.scaffold8925size5594.g31925"/>
</dbReference>
<feature type="domain" description="BRCT" evidence="2">
    <location>
        <begin position="96"/>
        <end position="185"/>
    </location>
</feature>
<dbReference type="PANTHER" id="PTHR47667">
    <property type="entry name" value="REGULATOR OF TY1 TRANSPOSITION PROTEIN 107"/>
    <property type="match status" value="1"/>
</dbReference>